<keyword evidence="2" id="KW-0732">Signal</keyword>
<reference evidence="3" key="1">
    <citation type="submission" date="2023-05" db="EMBL/GenBank/DDBJ databases">
        <authorList>
            <person name="Stuckert A."/>
        </authorList>
    </citation>
    <scope>NUCLEOTIDE SEQUENCE</scope>
</reference>
<evidence type="ECO:0000256" key="1">
    <source>
        <dbReference type="SAM" id="MobiDB-lite"/>
    </source>
</evidence>
<keyword evidence="4" id="KW-1185">Reference proteome</keyword>
<proteinExistence type="predicted"/>
<accession>A0ABN9FXB5</accession>
<name>A0ABN9FXB5_9NEOB</name>
<protein>
    <submittedName>
        <fullName evidence="3">Uncharacterized protein</fullName>
    </submittedName>
</protein>
<evidence type="ECO:0000313" key="3">
    <source>
        <dbReference type="EMBL" id="CAI9600091.1"/>
    </source>
</evidence>
<evidence type="ECO:0000256" key="2">
    <source>
        <dbReference type="SAM" id="SignalP"/>
    </source>
</evidence>
<feature type="signal peptide" evidence="2">
    <location>
        <begin position="1"/>
        <end position="16"/>
    </location>
</feature>
<feature type="region of interest" description="Disordered" evidence="1">
    <location>
        <begin position="46"/>
        <end position="102"/>
    </location>
</feature>
<feature type="chain" id="PRO_5046929450" evidence="2">
    <location>
        <begin position="17"/>
        <end position="102"/>
    </location>
</feature>
<dbReference type="EMBL" id="CATNWA010017388">
    <property type="protein sequence ID" value="CAI9600091.1"/>
    <property type="molecule type" value="Genomic_DNA"/>
</dbReference>
<organism evidence="3 4">
    <name type="scientific">Staurois parvus</name>
    <dbReference type="NCBI Taxonomy" id="386267"/>
    <lineage>
        <taxon>Eukaryota</taxon>
        <taxon>Metazoa</taxon>
        <taxon>Chordata</taxon>
        <taxon>Craniata</taxon>
        <taxon>Vertebrata</taxon>
        <taxon>Euteleostomi</taxon>
        <taxon>Amphibia</taxon>
        <taxon>Batrachia</taxon>
        <taxon>Anura</taxon>
        <taxon>Neobatrachia</taxon>
        <taxon>Ranoidea</taxon>
        <taxon>Ranidae</taxon>
        <taxon>Staurois</taxon>
    </lineage>
</organism>
<feature type="compositionally biased region" description="Polar residues" evidence="1">
    <location>
        <begin position="66"/>
        <end position="76"/>
    </location>
</feature>
<comment type="caution">
    <text evidence="3">The sequence shown here is derived from an EMBL/GenBank/DDBJ whole genome shotgun (WGS) entry which is preliminary data.</text>
</comment>
<evidence type="ECO:0000313" key="4">
    <source>
        <dbReference type="Proteomes" id="UP001162483"/>
    </source>
</evidence>
<gene>
    <name evidence="3" type="ORF">SPARVUS_LOCUS12700817</name>
</gene>
<dbReference type="Proteomes" id="UP001162483">
    <property type="component" value="Unassembled WGS sequence"/>
</dbReference>
<sequence length="102" mass="10777">MRITCLLLLCVHGIVAQQYDVPPQYEFSTEPPYFYEYDEHSLGAAAAADGIPCSDPTGPPPVPGQLRSTAVHSTTAAAEPAGGPIPSPPLIRIRQNPQSPAP</sequence>